<evidence type="ECO:0008006" key="4">
    <source>
        <dbReference type="Google" id="ProtNLM"/>
    </source>
</evidence>
<organism evidence="2 3">
    <name type="scientific">Entomortierella parvispora</name>
    <dbReference type="NCBI Taxonomy" id="205924"/>
    <lineage>
        <taxon>Eukaryota</taxon>
        <taxon>Fungi</taxon>
        <taxon>Fungi incertae sedis</taxon>
        <taxon>Mucoromycota</taxon>
        <taxon>Mortierellomycotina</taxon>
        <taxon>Mortierellomycetes</taxon>
        <taxon>Mortierellales</taxon>
        <taxon>Mortierellaceae</taxon>
        <taxon>Entomortierella</taxon>
    </lineage>
</organism>
<dbReference type="EMBL" id="BQFW01000004">
    <property type="protein sequence ID" value="GJJ70745.1"/>
    <property type="molecule type" value="Genomic_DNA"/>
</dbReference>
<evidence type="ECO:0000313" key="2">
    <source>
        <dbReference type="EMBL" id="GJJ70745.1"/>
    </source>
</evidence>
<gene>
    <name evidence="2" type="ORF">EMPS_03095</name>
</gene>
<feature type="chain" id="PRO_5040407114" description="Phytase-like domain-containing protein" evidence="1">
    <location>
        <begin position="19"/>
        <end position="485"/>
    </location>
</feature>
<name>A0A9P3H660_9FUNG</name>
<dbReference type="Proteomes" id="UP000827284">
    <property type="component" value="Unassembled WGS sequence"/>
</dbReference>
<evidence type="ECO:0000256" key="1">
    <source>
        <dbReference type="SAM" id="SignalP"/>
    </source>
</evidence>
<dbReference type="SUPFAM" id="SSF63829">
    <property type="entry name" value="Calcium-dependent phosphotriesterase"/>
    <property type="match status" value="1"/>
</dbReference>
<accession>A0A9P3H660</accession>
<sequence length="485" mass="50842">MPSLGLVAKLLTVASVAALLTTPQFSSATTFGPIITPKNPYSGIDGLATMHGDPASSDSTPFAGPGNATITASRNALQSACPTILGTSDGYVFGLCTTIFGQTPTIHLFDSEASTSLVELAVAKGNILGGVYAYVDNQDRLVLTNGNNQLLRVSKSSSGGKWSLTITDTVPLTGIPSTDSVVGLAPDWQGFVWFATAGALAGYVDPVTNNVVVLPLQFAEGSTEAVANSISTSPAGTTIATTFATYVLGRDATNSTINVLWRQAYDRGPARKPGQLSWGTGSTPTFFGPETGYEYTTIVDNASPLVNLLVYRTGDGSQVCKVPLFEPDNSGSENSPIGSGRSVFVASTYGYPYPALPAGAGTSQPSSANFVGGIERVDVLEDDTQGCVVKWVNNTIRSSAVPKLSLADKKIYTFVRQRFLDPDATTTGLLDYFYYATVDSETGLIDSKQYVGQGFIYDTLQMAGLINEGVLLQGTITGVVRAKKA</sequence>
<dbReference type="OrthoDB" id="2369878at2759"/>
<comment type="caution">
    <text evidence="2">The sequence shown here is derived from an EMBL/GenBank/DDBJ whole genome shotgun (WGS) entry which is preliminary data.</text>
</comment>
<dbReference type="AlphaFoldDB" id="A0A9P3H660"/>
<proteinExistence type="predicted"/>
<evidence type="ECO:0000313" key="3">
    <source>
        <dbReference type="Proteomes" id="UP000827284"/>
    </source>
</evidence>
<reference evidence="2" key="1">
    <citation type="submission" date="2021-11" db="EMBL/GenBank/DDBJ databases">
        <authorList>
            <person name="Herlambang A."/>
            <person name="Guo Y."/>
            <person name="Takashima Y."/>
            <person name="Nishizawa T."/>
        </authorList>
    </citation>
    <scope>NUCLEOTIDE SEQUENCE</scope>
    <source>
        <strain evidence="2">E1425</strain>
    </source>
</reference>
<keyword evidence="1" id="KW-0732">Signal</keyword>
<reference evidence="2" key="2">
    <citation type="journal article" date="2022" name="Microbiol. Resour. Announc.">
        <title>Whole-Genome Sequence of Entomortierella parvispora E1425, a Mucoromycotan Fungus Associated with Burkholderiaceae-Related Endosymbiotic Bacteria.</title>
        <authorList>
            <person name="Herlambang A."/>
            <person name="Guo Y."/>
            <person name="Takashima Y."/>
            <person name="Narisawa K."/>
            <person name="Ohta H."/>
            <person name="Nishizawa T."/>
        </authorList>
    </citation>
    <scope>NUCLEOTIDE SEQUENCE</scope>
    <source>
        <strain evidence="2">E1425</strain>
    </source>
</reference>
<keyword evidence="3" id="KW-1185">Reference proteome</keyword>
<protein>
    <recommendedName>
        <fullName evidence="4">Phytase-like domain-containing protein</fullName>
    </recommendedName>
</protein>
<feature type="signal peptide" evidence="1">
    <location>
        <begin position="1"/>
        <end position="18"/>
    </location>
</feature>